<feature type="domain" description="Excalibur calcium-binding" evidence="4">
    <location>
        <begin position="472"/>
        <end position="508"/>
    </location>
</feature>
<feature type="compositionally biased region" description="Gly residues" evidence="1">
    <location>
        <begin position="269"/>
        <end position="279"/>
    </location>
</feature>
<keyword evidence="3" id="KW-0732">Signal</keyword>
<dbReference type="Pfam" id="PF04213">
    <property type="entry name" value="HtaA"/>
    <property type="match status" value="2"/>
</dbReference>
<protein>
    <submittedName>
        <fullName evidence="5">HtaA domain-containing protein</fullName>
    </submittedName>
</protein>
<evidence type="ECO:0000256" key="3">
    <source>
        <dbReference type="SAM" id="SignalP"/>
    </source>
</evidence>
<feature type="compositionally biased region" description="Gly residues" evidence="1">
    <location>
        <begin position="227"/>
        <end position="261"/>
    </location>
</feature>
<gene>
    <name evidence="5" type="ORF">ACFYZM_08590</name>
</gene>
<evidence type="ECO:0000313" key="6">
    <source>
        <dbReference type="Proteomes" id="UP001602123"/>
    </source>
</evidence>
<feature type="signal peptide" evidence="3">
    <location>
        <begin position="1"/>
        <end position="29"/>
    </location>
</feature>
<dbReference type="Proteomes" id="UP001602123">
    <property type="component" value="Unassembled WGS sequence"/>
</dbReference>
<evidence type="ECO:0000256" key="2">
    <source>
        <dbReference type="SAM" id="Phobius"/>
    </source>
</evidence>
<dbReference type="PROSITE" id="PS51318">
    <property type="entry name" value="TAT"/>
    <property type="match status" value="1"/>
</dbReference>
<evidence type="ECO:0000313" key="5">
    <source>
        <dbReference type="EMBL" id="MFF4216332.1"/>
    </source>
</evidence>
<feature type="chain" id="PRO_5046834410" evidence="3">
    <location>
        <begin position="30"/>
        <end position="585"/>
    </location>
</feature>
<keyword evidence="2" id="KW-1133">Transmembrane helix</keyword>
<dbReference type="Pfam" id="PF05901">
    <property type="entry name" value="Excalibur"/>
    <property type="match status" value="1"/>
</dbReference>
<proteinExistence type="predicted"/>
<dbReference type="InterPro" id="IPR007331">
    <property type="entry name" value="Htaa"/>
</dbReference>
<dbReference type="InterPro" id="IPR006311">
    <property type="entry name" value="TAT_signal"/>
</dbReference>
<feature type="region of interest" description="Disordered" evidence="1">
    <location>
        <begin position="513"/>
        <end position="553"/>
    </location>
</feature>
<sequence length="585" mass="58322">MTVTSRRALAALATATVLGATALAVPAFAADAPPKNDGQPSNLGLKDATLEWGVKESFRDYVVNGAADGQIRTGGGAKQAAGNGAFTFGEGTGTYDTDKHAVTTTFKGSVRFFGHADDDGKWELDLKLDDLKFKSEGKKGSITADVTTKGDQVQQDVEIAALDLTGVKAGGTGGAIVYPKIRATLTEAGTKVFSYRGKPYYKAGEELDTVTLSAKAGDATQPPATGGQTGGGQAGGATGGQTTGGQTTGGQTGGASGGQTTGGQTTSGQTGGTTGGNSGAGDQQTNGVLFDGYFHWGVKKSFREYVVNGPANGKVELSDGAVKSGEGYRLTKEDGKFDAATSTLDLNFKGQVHFTGHDGQLDLAFSKFKVHASGTSGTLTADVATKDPKAGTTTKTVKLAVLTLPADALKAKDGVVFLPAVTAKMTDEGAKVFSYKGKTFQGYKEGAEFDPVTVAVATAKDAKLPEPPAGTGFANCAEATAAGKAPLRKGEDGYSAQLDTDGDGVACETSAGAATGGGGTTGGTANTTGGAATTGGTGTSTGDTTSLASTGANTPTGPLLGAAGALVLAGSGAVFATRRRGRTTA</sequence>
<dbReference type="InterPro" id="IPR008613">
    <property type="entry name" value="Excalibur_Ca-bd_domain"/>
</dbReference>
<organism evidence="5 6">
    <name type="scientific">Streptomyces nondiastaticus</name>
    <dbReference type="NCBI Taxonomy" id="3154512"/>
    <lineage>
        <taxon>Bacteria</taxon>
        <taxon>Bacillati</taxon>
        <taxon>Actinomycetota</taxon>
        <taxon>Actinomycetes</taxon>
        <taxon>Kitasatosporales</taxon>
        <taxon>Streptomycetaceae</taxon>
        <taxon>Streptomyces</taxon>
    </lineage>
</organism>
<keyword evidence="2" id="KW-0812">Transmembrane</keyword>
<feature type="region of interest" description="Disordered" evidence="1">
    <location>
        <begin position="217"/>
        <end position="284"/>
    </location>
</feature>
<name>A0ABW6TUR7_9ACTN</name>
<comment type="caution">
    <text evidence="5">The sequence shown here is derived from an EMBL/GenBank/DDBJ whole genome shotgun (WGS) entry which is preliminary data.</text>
</comment>
<feature type="compositionally biased region" description="Low complexity" evidence="1">
    <location>
        <begin position="540"/>
        <end position="553"/>
    </location>
</feature>
<keyword evidence="6" id="KW-1185">Reference proteome</keyword>
<feature type="transmembrane region" description="Helical" evidence="2">
    <location>
        <begin position="559"/>
        <end position="577"/>
    </location>
</feature>
<evidence type="ECO:0000259" key="4">
    <source>
        <dbReference type="SMART" id="SM00894"/>
    </source>
</evidence>
<dbReference type="RefSeq" id="WP_388625858.1">
    <property type="nucleotide sequence ID" value="NZ_JBIAUT010000002.1"/>
</dbReference>
<dbReference type="EMBL" id="JBIAUT010000002">
    <property type="protein sequence ID" value="MFF4216332.1"/>
    <property type="molecule type" value="Genomic_DNA"/>
</dbReference>
<dbReference type="SMART" id="SM00894">
    <property type="entry name" value="Excalibur"/>
    <property type="match status" value="1"/>
</dbReference>
<reference evidence="5 6" key="1">
    <citation type="submission" date="2024-10" db="EMBL/GenBank/DDBJ databases">
        <title>The Natural Products Discovery Center: Release of the First 8490 Sequenced Strains for Exploring Actinobacteria Biosynthetic Diversity.</title>
        <authorList>
            <person name="Kalkreuter E."/>
            <person name="Kautsar S.A."/>
            <person name="Yang D."/>
            <person name="Bader C.D."/>
            <person name="Teijaro C.N."/>
            <person name="Fluegel L."/>
            <person name="Davis C.M."/>
            <person name="Simpson J.R."/>
            <person name="Lauterbach L."/>
            <person name="Steele A.D."/>
            <person name="Gui C."/>
            <person name="Meng S."/>
            <person name="Li G."/>
            <person name="Viehrig K."/>
            <person name="Ye F."/>
            <person name="Su P."/>
            <person name="Kiefer A.F."/>
            <person name="Nichols A."/>
            <person name="Cepeda A.J."/>
            <person name="Yan W."/>
            <person name="Fan B."/>
            <person name="Jiang Y."/>
            <person name="Adhikari A."/>
            <person name="Zheng C.-J."/>
            <person name="Schuster L."/>
            <person name="Cowan T.M."/>
            <person name="Smanski M.J."/>
            <person name="Chevrette M.G."/>
            <person name="De Carvalho L.P.S."/>
            <person name="Shen B."/>
        </authorList>
    </citation>
    <scope>NUCLEOTIDE SEQUENCE [LARGE SCALE GENOMIC DNA]</scope>
    <source>
        <strain evidence="5 6">NPDC001650</strain>
    </source>
</reference>
<evidence type="ECO:0000256" key="1">
    <source>
        <dbReference type="SAM" id="MobiDB-lite"/>
    </source>
</evidence>
<accession>A0ABW6TUR7</accession>
<keyword evidence="2" id="KW-0472">Membrane</keyword>